<evidence type="ECO:0000313" key="3">
    <source>
        <dbReference type="EMBL" id="SFF28496.1"/>
    </source>
</evidence>
<evidence type="ECO:0000256" key="2">
    <source>
        <dbReference type="SAM" id="SignalP"/>
    </source>
</evidence>
<dbReference type="STRING" id="54.SAMN02745121_07926"/>
<accession>A0A1I2HIA0</accession>
<feature type="compositionally biased region" description="Basic and acidic residues" evidence="1">
    <location>
        <begin position="121"/>
        <end position="145"/>
    </location>
</feature>
<feature type="region of interest" description="Disordered" evidence="1">
    <location>
        <begin position="33"/>
        <end position="148"/>
    </location>
</feature>
<evidence type="ECO:0000256" key="1">
    <source>
        <dbReference type="SAM" id="MobiDB-lite"/>
    </source>
</evidence>
<proteinExistence type="predicted"/>
<feature type="signal peptide" evidence="2">
    <location>
        <begin position="1"/>
        <end position="29"/>
    </location>
</feature>
<reference evidence="4" key="1">
    <citation type="submission" date="2016-10" db="EMBL/GenBank/DDBJ databases">
        <authorList>
            <person name="Varghese N."/>
            <person name="Submissions S."/>
        </authorList>
    </citation>
    <scope>NUCLEOTIDE SEQUENCE [LARGE SCALE GENOMIC DNA]</scope>
    <source>
        <strain evidence="4">ATCC 25963</strain>
    </source>
</reference>
<feature type="chain" id="PRO_5011481341" description="Lipoprotein" evidence="2">
    <location>
        <begin position="30"/>
        <end position="244"/>
    </location>
</feature>
<dbReference type="PROSITE" id="PS51257">
    <property type="entry name" value="PROKAR_LIPOPROTEIN"/>
    <property type="match status" value="1"/>
</dbReference>
<dbReference type="EMBL" id="FOMX01000042">
    <property type="protein sequence ID" value="SFF28496.1"/>
    <property type="molecule type" value="Genomic_DNA"/>
</dbReference>
<gene>
    <name evidence="3" type="ORF">SAMN02745121_07926</name>
</gene>
<keyword evidence="4" id="KW-1185">Reference proteome</keyword>
<dbReference type="AlphaFoldDB" id="A0A1I2HIA0"/>
<dbReference type="Proteomes" id="UP000199400">
    <property type="component" value="Unassembled WGS sequence"/>
</dbReference>
<sequence>MRGAKLSDNIRAMRPALTRLVLASLTLLACNTNPESATKDAPVVAGKTDAPEAKGPPPADIKAALPPPSTETKTAGDPATPPPGDAKAPDDAKTDAAATAGETAPPPPAADPAAAAQANKKLLDEAKAKKTSDTRAKKALEEAEKGGATVRELAEAANARGEALFDEPERAAAFFTWAKDKDTTYPEPVFNLAKQSANAGEVPQTVELLKEVSKRGGKKLLKQVGFDPTFEIVKDDAEVQKLIK</sequence>
<organism evidence="3 4">
    <name type="scientific">Nannocystis exedens</name>
    <dbReference type="NCBI Taxonomy" id="54"/>
    <lineage>
        <taxon>Bacteria</taxon>
        <taxon>Pseudomonadati</taxon>
        <taxon>Myxococcota</taxon>
        <taxon>Polyangia</taxon>
        <taxon>Nannocystales</taxon>
        <taxon>Nannocystaceae</taxon>
        <taxon>Nannocystis</taxon>
    </lineage>
</organism>
<name>A0A1I2HIA0_9BACT</name>
<evidence type="ECO:0008006" key="5">
    <source>
        <dbReference type="Google" id="ProtNLM"/>
    </source>
</evidence>
<evidence type="ECO:0000313" key="4">
    <source>
        <dbReference type="Proteomes" id="UP000199400"/>
    </source>
</evidence>
<protein>
    <recommendedName>
        <fullName evidence="5">Lipoprotein</fullName>
    </recommendedName>
</protein>
<feature type="compositionally biased region" description="Pro residues" evidence="1">
    <location>
        <begin position="54"/>
        <end position="69"/>
    </location>
</feature>
<keyword evidence="2" id="KW-0732">Signal</keyword>